<dbReference type="PANTHER" id="PTHR43329">
    <property type="entry name" value="EPOXIDE HYDROLASE"/>
    <property type="match status" value="1"/>
</dbReference>
<feature type="domain" description="AB hydrolase-1" evidence="3">
    <location>
        <begin position="26"/>
        <end position="273"/>
    </location>
</feature>
<dbReference type="AlphaFoldDB" id="A0A9D1UL49"/>
<evidence type="ECO:0000256" key="1">
    <source>
        <dbReference type="ARBA" id="ARBA00022801"/>
    </source>
</evidence>
<dbReference type="InterPro" id="IPR029058">
    <property type="entry name" value="AB_hydrolase_fold"/>
</dbReference>
<dbReference type="Gene3D" id="3.40.50.1820">
    <property type="entry name" value="alpha/beta hydrolase"/>
    <property type="match status" value="1"/>
</dbReference>
<proteinExistence type="predicted"/>
<reference evidence="4" key="1">
    <citation type="journal article" date="2021" name="PeerJ">
        <title>Extensive microbial diversity within the chicken gut microbiome revealed by metagenomics and culture.</title>
        <authorList>
            <person name="Gilroy R."/>
            <person name="Ravi A."/>
            <person name="Getino M."/>
            <person name="Pursley I."/>
            <person name="Horton D.L."/>
            <person name="Alikhan N.F."/>
            <person name="Baker D."/>
            <person name="Gharbi K."/>
            <person name="Hall N."/>
            <person name="Watson M."/>
            <person name="Adriaenssens E.M."/>
            <person name="Foster-Nyarko E."/>
            <person name="Jarju S."/>
            <person name="Secka A."/>
            <person name="Antonio M."/>
            <person name="Oren A."/>
            <person name="Chaudhuri R.R."/>
            <person name="La Ragione R."/>
            <person name="Hildebrand F."/>
            <person name="Pallen M.J."/>
        </authorList>
    </citation>
    <scope>NUCLEOTIDE SEQUENCE</scope>
    <source>
        <strain evidence="4">CHK32-1732</strain>
    </source>
</reference>
<dbReference type="InterPro" id="IPR000073">
    <property type="entry name" value="AB_hydrolase_1"/>
</dbReference>
<evidence type="ECO:0000313" key="5">
    <source>
        <dbReference type="Proteomes" id="UP000824190"/>
    </source>
</evidence>
<dbReference type="PRINTS" id="PR00412">
    <property type="entry name" value="EPOXHYDRLASE"/>
</dbReference>
<dbReference type="Pfam" id="PF00561">
    <property type="entry name" value="Abhydrolase_1"/>
    <property type="match status" value="1"/>
</dbReference>
<accession>A0A9D1UL49</accession>
<evidence type="ECO:0000256" key="2">
    <source>
        <dbReference type="SAM" id="MobiDB-lite"/>
    </source>
</evidence>
<keyword evidence="1 4" id="KW-0378">Hydrolase</keyword>
<feature type="region of interest" description="Disordered" evidence="2">
    <location>
        <begin position="290"/>
        <end position="311"/>
    </location>
</feature>
<dbReference type="InterPro" id="IPR000639">
    <property type="entry name" value="Epox_hydrolase-like"/>
</dbReference>
<organism evidence="4 5">
    <name type="scientific">Candidatus Corynebacterium avicola</name>
    <dbReference type="NCBI Taxonomy" id="2838527"/>
    <lineage>
        <taxon>Bacteria</taxon>
        <taxon>Bacillati</taxon>
        <taxon>Actinomycetota</taxon>
        <taxon>Actinomycetes</taxon>
        <taxon>Mycobacteriales</taxon>
        <taxon>Corynebacteriaceae</taxon>
        <taxon>Corynebacterium</taxon>
    </lineage>
</organism>
<comment type="caution">
    <text evidence="4">The sequence shown here is derived from an EMBL/GenBank/DDBJ whole genome shotgun (WGS) entry which is preliminary data.</text>
</comment>
<dbReference type="GO" id="GO:0016787">
    <property type="term" value="F:hydrolase activity"/>
    <property type="evidence" value="ECO:0007669"/>
    <property type="project" value="UniProtKB-KW"/>
</dbReference>
<dbReference type="EMBL" id="DXGC01000017">
    <property type="protein sequence ID" value="HIW90405.1"/>
    <property type="molecule type" value="Genomic_DNA"/>
</dbReference>
<evidence type="ECO:0000313" key="4">
    <source>
        <dbReference type="EMBL" id="HIW90405.1"/>
    </source>
</evidence>
<gene>
    <name evidence="4" type="ORF">H9870_01890</name>
</gene>
<sequence>MKSSVTGANGVPISYEESGRPAGEAPTIVLVHGWPDDMSVWDPVIPHLTERYHVVNYDPRGSGDSGHPRRVRDYTLDLLCEDFEAVIDATAGDRPVHVLAHDWGAIQTWESAVRIPERFASFTVVSGPSLDLTGKSLRLLLKQPKRYPGLIRQALASTYIPFNYLPVLPELFWRSGLGNKVVYWLVKALEGFERGPFNKEDGAAQTNLYRANIFQRLGAPRPEHTRVEVPVQQIVPTKDIFVTDAYHEGLEDAVPQLRRREIDGGHWVIVTKPETIAQWTVEFVEEFAGETAGEVSPARPAGRNGDGPASM</sequence>
<dbReference type="SUPFAM" id="SSF53474">
    <property type="entry name" value="alpha/beta-Hydrolases"/>
    <property type="match status" value="1"/>
</dbReference>
<name>A0A9D1UL49_9CORY</name>
<reference evidence="4" key="2">
    <citation type="submission" date="2021-04" db="EMBL/GenBank/DDBJ databases">
        <authorList>
            <person name="Gilroy R."/>
        </authorList>
    </citation>
    <scope>NUCLEOTIDE SEQUENCE</scope>
    <source>
        <strain evidence="4">CHK32-1732</strain>
    </source>
</reference>
<feature type="region of interest" description="Disordered" evidence="2">
    <location>
        <begin position="1"/>
        <end position="21"/>
    </location>
</feature>
<protein>
    <submittedName>
        <fullName evidence="4">Alpha/beta fold hydrolase</fullName>
    </submittedName>
</protein>
<dbReference type="Proteomes" id="UP000824190">
    <property type="component" value="Unassembled WGS sequence"/>
</dbReference>
<evidence type="ECO:0000259" key="3">
    <source>
        <dbReference type="Pfam" id="PF00561"/>
    </source>
</evidence>